<dbReference type="GO" id="GO:0005506">
    <property type="term" value="F:iron ion binding"/>
    <property type="evidence" value="ECO:0007669"/>
    <property type="project" value="InterPro"/>
</dbReference>
<evidence type="ECO:0000256" key="9">
    <source>
        <dbReference type="PIRSR" id="PIRSR602401-1"/>
    </source>
</evidence>
<evidence type="ECO:0000256" key="8">
    <source>
        <dbReference type="ARBA" id="ARBA00023033"/>
    </source>
</evidence>
<accession>A0A5C3LRS5</accession>
<organism evidence="12 13">
    <name type="scientific">Crucibulum laeve</name>
    <dbReference type="NCBI Taxonomy" id="68775"/>
    <lineage>
        <taxon>Eukaryota</taxon>
        <taxon>Fungi</taxon>
        <taxon>Dikarya</taxon>
        <taxon>Basidiomycota</taxon>
        <taxon>Agaricomycotina</taxon>
        <taxon>Agaricomycetes</taxon>
        <taxon>Agaricomycetidae</taxon>
        <taxon>Agaricales</taxon>
        <taxon>Agaricineae</taxon>
        <taxon>Nidulariaceae</taxon>
        <taxon>Crucibulum</taxon>
    </lineage>
</organism>
<dbReference type="OrthoDB" id="2789670at2759"/>
<comment type="cofactor">
    <cofactor evidence="1 9">
        <name>heme</name>
        <dbReference type="ChEBI" id="CHEBI:30413"/>
    </cofactor>
</comment>
<evidence type="ECO:0000256" key="1">
    <source>
        <dbReference type="ARBA" id="ARBA00001971"/>
    </source>
</evidence>
<dbReference type="CDD" id="cd11065">
    <property type="entry name" value="CYP64-like"/>
    <property type="match status" value="1"/>
</dbReference>
<dbReference type="PROSITE" id="PS00086">
    <property type="entry name" value="CYTOCHROME_P450"/>
    <property type="match status" value="1"/>
</dbReference>
<dbReference type="STRING" id="68775.A0A5C3LRS5"/>
<dbReference type="PANTHER" id="PTHR46300:SF7">
    <property type="entry name" value="P450, PUTATIVE (EUROFUNG)-RELATED"/>
    <property type="match status" value="1"/>
</dbReference>
<evidence type="ECO:0000256" key="11">
    <source>
        <dbReference type="SAM" id="Phobius"/>
    </source>
</evidence>
<dbReference type="Pfam" id="PF00067">
    <property type="entry name" value="p450"/>
    <property type="match status" value="1"/>
</dbReference>
<dbReference type="GO" id="GO:0016705">
    <property type="term" value="F:oxidoreductase activity, acting on paired donors, with incorporation or reduction of molecular oxygen"/>
    <property type="evidence" value="ECO:0007669"/>
    <property type="project" value="InterPro"/>
</dbReference>
<dbReference type="InterPro" id="IPR002401">
    <property type="entry name" value="Cyt_P450_E_grp-I"/>
</dbReference>
<dbReference type="PANTHER" id="PTHR46300">
    <property type="entry name" value="P450, PUTATIVE (EUROFUNG)-RELATED-RELATED"/>
    <property type="match status" value="1"/>
</dbReference>
<keyword evidence="6 10" id="KW-0560">Oxidoreductase</keyword>
<reference evidence="12 13" key="1">
    <citation type="journal article" date="2019" name="Nat. Ecol. Evol.">
        <title>Megaphylogeny resolves global patterns of mushroom evolution.</title>
        <authorList>
            <person name="Varga T."/>
            <person name="Krizsan K."/>
            <person name="Foldi C."/>
            <person name="Dima B."/>
            <person name="Sanchez-Garcia M."/>
            <person name="Sanchez-Ramirez S."/>
            <person name="Szollosi G.J."/>
            <person name="Szarkandi J.G."/>
            <person name="Papp V."/>
            <person name="Albert L."/>
            <person name="Andreopoulos W."/>
            <person name="Angelini C."/>
            <person name="Antonin V."/>
            <person name="Barry K.W."/>
            <person name="Bougher N.L."/>
            <person name="Buchanan P."/>
            <person name="Buyck B."/>
            <person name="Bense V."/>
            <person name="Catcheside P."/>
            <person name="Chovatia M."/>
            <person name="Cooper J."/>
            <person name="Damon W."/>
            <person name="Desjardin D."/>
            <person name="Finy P."/>
            <person name="Geml J."/>
            <person name="Haridas S."/>
            <person name="Hughes K."/>
            <person name="Justo A."/>
            <person name="Karasinski D."/>
            <person name="Kautmanova I."/>
            <person name="Kiss B."/>
            <person name="Kocsube S."/>
            <person name="Kotiranta H."/>
            <person name="LaButti K.M."/>
            <person name="Lechner B.E."/>
            <person name="Liimatainen K."/>
            <person name="Lipzen A."/>
            <person name="Lukacs Z."/>
            <person name="Mihaltcheva S."/>
            <person name="Morgado L.N."/>
            <person name="Niskanen T."/>
            <person name="Noordeloos M.E."/>
            <person name="Ohm R.A."/>
            <person name="Ortiz-Santana B."/>
            <person name="Ovrebo C."/>
            <person name="Racz N."/>
            <person name="Riley R."/>
            <person name="Savchenko A."/>
            <person name="Shiryaev A."/>
            <person name="Soop K."/>
            <person name="Spirin V."/>
            <person name="Szebenyi C."/>
            <person name="Tomsovsky M."/>
            <person name="Tulloss R.E."/>
            <person name="Uehling J."/>
            <person name="Grigoriev I.V."/>
            <person name="Vagvolgyi C."/>
            <person name="Papp T."/>
            <person name="Martin F.M."/>
            <person name="Miettinen O."/>
            <person name="Hibbett D.S."/>
            <person name="Nagy L.G."/>
        </authorList>
    </citation>
    <scope>NUCLEOTIDE SEQUENCE [LARGE SCALE GENOMIC DNA]</scope>
    <source>
        <strain evidence="12 13">CBS 166.37</strain>
    </source>
</reference>
<evidence type="ECO:0000256" key="2">
    <source>
        <dbReference type="ARBA" id="ARBA00005179"/>
    </source>
</evidence>
<keyword evidence="13" id="KW-1185">Reference proteome</keyword>
<sequence length="513" mass="57350">MSMFLFLPIPAMEVIGLVGLVSAIFLGLVAVWYVRSSPKPLPIVGNLFDMPSEYPWLVYDQWFKTYGDIIHINVLGQPIIILGSLKRTSDIFDKRSSSYSDRVRMPMINELMGWDFSFGFMRYGSRWKQHRRMFNSNFNPAASAEYKPAHIKEARALLGRLLVDGQGFMHHLRHTFVATIMRAVYDIDVAESDDLYISTAEAALAGLAIAGNPGAFLVDLIPFLKYVPTWVPGAGFQKLAAHWKRLTSQLVEIPFQVVKGRMNEGTARPCATVRMLENLPEDNYSEYEVVAKNCAAAAYGGGADTIVSSAQTFFFAMAKYPEVQKRAQAELDAIVGCDRLPDFDDRPSLPYVNAIVKETMRWQNVTPLGISHTCTQDDTYDGYFIPKGSIIIGNTWSIMHDPKAYPEPDEFKPERFIKDGVLDPTVRDPNVAAFGFGRRICPGRYFSDNSLYSIVCSVLSVYDITPASDEKGELKLEMTSGLISYPRPFDVSITPRSDAARSFIIEPPNSSGN</sequence>
<evidence type="ECO:0000256" key="6">
    <source>
        <dbReference type="ARBA" id="ARBA00023002"/>
    </source>
</evidence>
<dbReference type="GO" id="GO:0020037">
    <property type="term" value="F:heme binding"/>
    <property type="evidence" value="ECO:0007669"/>
    <property type="project" value="InterPro"/>
</dbReference>
<keyword evidence="4 9" id="KW-0349">Heme</keyword>
<evidence type="ECO:0000256" key="7">
    <source>
        <dbReference type="ARBA" id="ARBA00023004"/>
    </source>
</evidence>
<comment type="similarity">
    <text evidence="3 10">Belongs to the cytochrome P450 family.</text>
</comment>
<comment type="pathway">
    <text evidence="2">Secondary metabolite biosynthesis.</text>
</comment>
<keyword evidence="11" id="KW-1133">Transmembrane helix</keyword>
<protein>
    <submittedName>
        <fullName evidence="12">Cytochrome P450</fullName>
    </submittedName>
</protein>
<evidence type="ECO:0000256" key="10">
    <source>
        <dbReference type="RuleBase" id="RU000461"/>
    </source>
</evidence>
<keyword evidence="11" id="KW-0472">Membrane</keyword>
<dbReference type="InterPro" id="IPR017972">
    <property type="entry name" value="Cyt_P450_CS"/>
</dbReference>
<keyword evidence="7 9" id="KW-0408">Iron</keyword>
<evidence type="ECO:0000256" key="3">
    <source>
        <dbReference type="ARBA" id="ARBA00010617"/>
    </source>
</evidence>
<dbReference type="EMBL" id="ML213625">
    <property type="protein sequence ID" value="TFK35043.1"/>
    <property type="molecule type" value="Genomic_DNA"/>
</dbReference>
<dbReference type="InterPro" id="IPR050364">
    <property type="entry name" value="Cytochrome_P450_fung"/>
</dbReference>
<dbReference type="SUPFAM" id="SSF48264">
    <property type="entry name" value="Cytochrome P450"/>
    <property type="match status" value="1"/>
</dbReference>
<feature type="transmembrane region" description="Helical" evidence="11">
    <location>
        <begin position="12"/>
        <end position="34"/>
    </location>
</feature>
<evidence type="ECO:0000256" key="5">
    <source>
        <dbReference type="ARBA" id="ARBA00022723"/>
    </source>
</evidence>
<proteinExistence type="inferred from homology"/>
<keyword evidence="11" id="KW-0812">Transmembrane</keyword>
<dbReference type="Gene3D" id="1.10.630.10">
    <property type="entry name" value="Cytochrome P450"/>
    <property type="match status" value="1"/>
</dbReference>
<dbReference type="GO" id="GO:0004497">
    <property type="term" value="F:monooxygenase activity"/>
    <property type="evidence" value="ECO:0007669"/>
    <property type="project" value="UniProtKB-KW"/>
</dbReference>
<gene>
    <name evidence="12" type="ORF">BDQ12DRAFT_706750</name>
</gene>
<dbReference type="PRINTS" id="PR00463">
    <property type="entry name" value="EP450I"/>
</dbReference>
<keyword evidence="8 10" id="KW-0503">Monooxygenase</keyword>
<feature type="binding site" description="axial binding residue" evidence="9">
    <location>
        <position position="441"/>
    </location>
    <ligand>
        <name>heme</name>
        <dbReference type="ChEBI" id="CHEBI:30413"/>
    </ligand>
    <ligandPart>
        <name>Fe</name>
        <dbReference type="ChEBI" id="CHEBI:18248"/>
    </ligandPart>
</feature>
<dbReference type="InterPro" id="IPR036396">
    <property type="entry name" value="Cyt_P450_sf"/>
</dbReference>
<dbReference type="AlphaFoldDB" id="A0A5C3LRS5"/>
<keyword evidence="5 9" id="KW-0479">Metal-binding</keyword>
<evidence type="ECO:0000313" key="12">
    <source>
        <dbReference type="EMBL" id="TFK35043.1"/>
    </source>
</evidence>
<dbReference type="Proteomes" id="UP000308652">
    <property type="component" value="Unassembled WGS sequence"/>
</dbReference>
<evidence type="ECO:0000256" key="4">
    <source>
        <dbReference type="ARBA" id="ARBA00022617"/>
    </source>
</evidence>
<evidence type="ECO:0000313" key="13">
    <source>
        <dbReference type="Proteomes" id="UP000308652"/>
    </source>
</evidence>
<name>A0A5C3LRS5_9AGAR</name>
<dbReference type="InterPro" id="IPR001128">
    <property type="entry name" value="Cyt_P450"/>
</dbReference>